<keyword evidence="23" id="KW-1185">Reference proteome</keyword>
<dbReference type="GO" id="GO:0031422">
    <property type="term" value="C:RecQ family helicase-topoisomerase III complex"/>
    <property type="evidence" value="ECO:0007669"/>
    <property type="project" value="TreeGrafter"/>
</dbReference>
<dbReference type="GO" id="GO:0005654">
    <property type="term" value="C:nucleoplasm"/>
    <property type="evidence" value="ECO:0007669"/>
    <property type="project" value="UniProtKB-ARBA"/>
</dbReference>
<evidence type="ECO:0000313" key="22">
    <source>
        <dbReference type="EMBL" id="GFG38247.1"/>
    </source>
</evidence>
<feature type="domain" description="Topo IA-type catalytic" evidence="21">
    <location>
        <begin position="205"/>
        <end position="624"/>
    </location>
</feature>
<evidence type="ECO:0000256" key="11">
    <source>
        <dbReference type="ARBA" id="ARBA00023125"/>
    </source>
</evidence>
<dbReference type="Pfam" id="PF01396">
    <property type="entry name" value="Zn_ribbon_Top1"/>
    <property type="match status" value="1"/>
</dbReference>
<proteinExistence type="inferred from homology"/>
<evidence type="ECO:0000256" key="10">
    <source>
        <dbReference type="ARBA" id="ARBA00023029"/>
    </source>
</evidence>
<dbReference type="CDD" id="cd03362">
    <property type="entry name" value="TOPRIM_TopoIA_TopoIII"/>
    <property type="match status" value="1"/>
</dbReference>
<dbReference type="InterPro" id="IPR023406">
    <property type="entry name" value="Topo_IA_AS"/>
</dbReference>
<feature type="domain" description="Toprim" evidence="19">
    <location>
        <begin position="43"/>
        <end position="187"/>
    </location>
</feature>
<dbReference type="GO" id="GO:0006310">
    <property type="term" value="P:DNA recombination"/>
    <property type="evidence" value="ECO:0007669"/>
    <property type="project" value="TreeGrafter"/>
</dbReference>
<dbReference type="GO" id="GO:0005759">
    <property type="term" value="C:mitochondrial matrix"/>
    <property type="evidence" value="ECO:0007669"/>
    <property type="project" value="UniProtKB-SubCell"/>
</dbReference>
<dbReference type="InterPro" id="IPR010666">
    <property type="entry name" value="Znf_GRF"/>
</dbReference>
<dbReference type="Gene3D" id="2.70.20.10">
    <property type="entry name" value="Topoisomerase I, domain 3"/>
    <property type="match status" value="1"/>
</dbReference>
<dbReference type="EMBL" id="BLKM01000764">
    <property type="protein sequence ID" value="GFG38247.1"/>
    <property type="molecule type" value="Genomic_DNA"/>
</dbReference>
<accession>A0A6L2Q925</accession>
<dbReference type="SUPFAM" id="SSF57783">
    <property type="entry name" value="Zinc beta-ribbon"/>
    <property type="match status" value="1"/>
</dbReference>
<dbReference type="EC" id="5.6.2.1" evidence="17"/>
<dbReference type="Gene3D" id="1.10.290.10">
    <property type="entry name" value="Topoisomerase I, domain 4"/>
    <property type="match status" value="1"/>
</dbReference>
<comment type="function">
    <text evidence="14">Releases the supercoiling and torsional tension of DNA introduced during the DNA replication and transcription by transiently cleaving and rejoining one strand of the DNA duplex. Introduces a single-strand break via transesterification at a target site in duplex DNA. The scissile phosphodiester is attacked by the catalytic tyrosine of the enzyme, resulting in the formation of a DNA-(5'-phosphotyrosyl)-enzyme intermediate and the expulsion of a 3'-OH DNA strand. The free DNA strand than undergoes passage around the unbroken strand thus removing DNA supercoils. Finally, in the religation step, the DNA 3'-OH attacks the covalent intermediate to expel the active-site tyrosine and restore the DNA phosphodiester backbone. Weakly relaxes negative supercoils and displays a distinct preference for binding single-stranded DNA.</text>
</comment>
<dbReference type="Pfam" id="PF01751">
    <property type="entry name" value="Toprim"/>
    <property type="match status" value="1"/>
</dbReference>
<comment type="cofactor">
    <cofactor evidence="2">
        <name>Mg(2+)</name>
        <dbReference type="ChEBI" id="CHEBI:18420"/>
    </cofactor>
</comment>
<keyword evidence="7 16" id="KW-0863">Zinc-finger</keyword>
<dbReference type="InterPro" id="IPR023405">
    <property type="entry name" value="Topo_IA_core_domain"/>
</dbReference>
<dbReference type="FunCoup" id="A0A6L2Q925">
    <property type="interactions" value="2186"/>
</dbReference>
<dbReference type="PANTHER" id="PTHR11390">
    <property type="entry name" value="PROKARYOTIC DNA TOPOISOMERASE"/>
    <property type="match status" value="1"/>
</dbReference>
<sequence>MCAVRLLRTIWYYRPKGWTQFRINNVRILCDKSDPDKQRVAMKVLNVAEKNDAAKNLAGYLSGGNLRRREGLSTFNKIYEFECNVFNQRCQMIMTSVSGHLLQLEFAGCYRNWQACSPMSLFDAPVKKYCPQDYQQIKRTLEKEVRQCGSLIIWTDCDREGENIGFEIIQVCLAVKPNLRVYRAKFSEITARSAQRALQTLVEPSKNISDAVDVRQELDLRIGAAFTRFQTLRLQKVFPQKLSSSLISYGSCQFPTLGFVVERFNAINNFIPEQFWKIKVTHDVDDLCVEFRWKRVYLLDQLTCHVLYNKCLEQPVAKVENVQSKQKSKWRPLPLDTVELEKLGCKKLKMNAKEVMRIAEKLYTQGFISYPRTETNIFPKELSLRNLIELQAQDPVWGEFANHILQDGPNPRAGKKSDQAHPPIHPTKHTTSLQGKEKEVYDFVVRHFLACCSKDAQGLETIVDIDIAGEKFVANGLMIIELNYLEVYPYEKWNAKEIHIYRTGQTFEPTSIEMTDGETSPPQLLTEADLIALMEKHGIGTDATHAEHIETIKSRMYVGLQNGCHFVPGELGMGLVEGYDNMGYPMSKPHLRAELEADLKRICEGTRDPKVVLAEQLVKYKEVFQMSLQQADKIDQALGHYLQEPAQQLPVVQAEEGIVNQTVLQCPSCGMDMVLRNRREGSGKFIGCMGYPDCRNAIWFPGSVEAVELSGEFCSECGPHVQKLKFKFRRGSFFPFYSDNYTGCIGGCDPHFLESLDIRLSSVRPAQGTYPNTNTGVQNTSSSVDSGLGSLDHANGSIPYSNIGSSVTPLQACHLRNDSTRGRGRGRGRGSTRGTGNPHVDSTPVYSSTLSNHNQDSMAVLNWNSQSMSAGTGSNRTPDALVNGNSHDNAIVCNCNMDAILLTVRKEGPNKGRQFYKCGNSQGQSCNYFMWADGVENNTPLPSQGFGNDGTSNSMSLTNSILPRPSWGMRATNGPGGDNDEVLCTCGVPAKRY</sequence>
<evidence type="ECO:0000256" key="2">
    <source>
        <dbReference type="ARBA" id="ARBA00001946"/>
    </source>
</evidence>
<dbReference type="InterPro" id="IPR003601">
    <property type="entry name" value="Topo_IA_2"/>
</dbReference>
<dbReference type="SUPFAM" id="SSF56712">
    <property type="entry name" value="Prokaryotic type I DNA topoisomerase"/>
    <property type="match status" value="1"/>
</dbReference>
<dbReference type="AlphaFoldDB" id="A0A6L2Q925"/>
<comment type="similarity">
    <text evidence="4 17">Belongs to the type IA topoisomerase family.</text>
</comment>
<dbReference type="InterPro" id="IPR006171">
    <property type="entry name" value="TOPRIM_dom"/>
</dbReference>
<dbReference type="SMART" id="SM00437">
    <property type="entry name" value="TOP1Ac"/>
    <property type="match status" value="1"/>
</dbReference>
<dbReference type="InterPro" id="IPR034144">
    <property type="entry name" value="TOPRIM_TopoIII"/>
</dbReference>
<dbReference type="Gene3D" id="3.30.65.10">
    <property type="entry name" value="Bacterial Topoisomerase I, domain 1"/>
    <property type="match status" value="1"/>
</dbReference>
<evidence type="ECO:0000256" key="17">
    <source>
        <dbReference type="RuleBase" id="RU362092"/>
    </source>
</evidence>
<evidence type="ECO:0000256" key="15">
    <source>
        <dbReference type="ARBA" id="ARBA00064039"/>
    </source>
</evidence>
<evidence type="ECO:0000256" key="3">
    <source>
        <dbReference type="ARBA" id="ARBA00004305"/>
    </source>
</evidence>
<keyword evidence="8" id="KW-0862">Zinc</keyword>
<comment type="subunit">
    <text evidence="15">Binds ssDNA. Interacts (via N-terminal region) with BLM; the interaction is direct. Directly interacts with RMI1. Component of the RMI complex, containing at least TOP3A, RMI1 and RMI2. The RMI complex interacts with BLM.</text>
</comment>
<evidence type="ECO:0000256" key="18">
    <source>
        <dbReference type="SAM" id="MobiDB-lite"/>
    </source>
</evidence>
<dbReference type="Pfam" id="PF01131">
    <property type="entry name" value="Topoisom_bac"/>
    <property type="match status" value="1"/>
</dbReference>
<evidence type="ECO:0000256" key="1">
    <source>
        <dbReference type="ARBA" id="ARBA00000213"/>
    </source>
</evidence>
<dbReference type="GO" id="GO:0003677">
    <property type="term" value="F:DNA binding"/>
    <property type="evidence" value="ECO:0007669"/>
    <property type="project" value="UniProtKB-KW"/>
</dbReference>
<evidence type="ECO:0000313" key="23">
    <source>
        <dbReference type="Proteomes" id="UP000502823"/>
    </source>
</evidence>
<keyword evidence="13 17" id="KW-0413">Isomerase</keyword>
<keyword evidence="6" id="KW-0677">Repeat</keyword>
<comment type="subcellular location">
    <subcellularLocation>
        <location evidence="3">Mitochondrion matrix</location>
    </subcellularLocation>
</comment>
<dbReference type="Pfam" id="PF06839">
    <property type="entry name" value="Zn_ribbon_GRF"/>
    <property type="match status" value="1"/>
</dbReference>
<gene>
    <name evidence="22" type="ORF">Cfor_01888</name>
</gene>
<comment type="catalytic activity">
    <reaction evidence="1 17">
        <text>ATP-independent breakage of single-stranded DNA, followed by passage and rejoining.</text>
        <dbReference type="EC" id="5.6.2.1"/>
    </reaction>
</comment>
<keyword evidence="5" id="KW-0479">Metal-binding</keyword>
<dbReference type="PROSITE" id="PS51999">
    <property type="entry name" value="ZF_GRF"/>
    <property type="match status" value="1"/>
</dbReference>
<dbReference type="GO" id="GO:0006281">
    <property type="term" value="P:DNA repair"/>
    <property type="evidence" value="ECO:0007669"/>
    <property type="project" value="TreeGrafter"/>
</dbReference>
<dbReference type="InterPro" id="IPR013497">
    <property type="entry name" value="Topo_IA_cen"/>
</dbReference>
<dbReference type="FunFam" id="2.70.20.10:FF:000004">
    <property type="entry name" value="DNA topoisomerase"/>
    <property type="match status" value="1"/>
</dbReference>
<feature type="region of interest" description="Disordered" evidence="18">
    <location>
        <begin position="408"/>
        <end position="432"/>
    </location>
</feature>
<dbReference type="CDD" id="cd00186">
    <property type="entry name" value="TOP1Ac"/>
    <property type="match status" value="1"/>
</dbReference>
<evidence type="ECO:0000256" key="13">
    <source>
        <dbReference type="ARBA" id="ARBA00023235"/>
    </source>
</evidence>
<dbReference type="InterPro" id="IPR013498">
    <property type="entry name" value="Topo_IA_Znf"/>
</dbReference>
<comment type="caution">
    <text evidence="22">The sequence shown here is derived from an EMBL/GenBank/DDBJ whole genome shotgun (WGS) entry which is preliminary data.</text>
</comment>
<evidence type="ECO:0000259" key="20">
    <source>
        <dbReference type="PROSITE" id="PS51999"/>
    </source>
</evidence>
<dbReference type="InParanoid" id="A0A6L2Q925"/>
<protein>
    <recommendedName>
        <fullName evidence="17">DNA topoisomerase</fullName>
        <ecNumber evidence="17">5.6.2.1</ecNumber>
    </recommendedName>
</protein>
<name>A0A6L2Q925_COPFO</name>
<feature type="domain" description="GRF-type" evidence="20">
    <location>
        <begin position="893"/>
        <end position="935"/>
    </location>
</feature>
<dbReference type="Proteomes" id="UP000502823">
    <property type="component" value="Unassembled WGS sequence"/>
</dbReference>
<dbReference type="FunFam" id="3.40.50.140:FF:000003">
    <property type="entry name" value="DNA topoisomerase"/>
    <property type="match status" value="1"/>
</dbReference>
<dbReference type="PROSITE" id="PS50880">
    <property type="entry name" value="TOPRIM"/>
    <property type="match status" value="1"/>
</dbReference>
<evidence type="ECO:0000256" key="7">
    <source>
        <dbReference type="ARBA" id="ARBA00022771"/>
    </source>
</evidence>
<keyword evidence="11 17" id="KW-0238">DNA-binding</keyword>
<dbReference type="InterPro" id="IPR000380">
    <property type="entry name" value="Topo_IA"/>
</dbReference>
<evidence type="ECO:0000259" key="19">
    <source>
        <dbReference type="PROSITE" id="PS50880"/>
    </source>
</evidence>
<dbReference type="PROSITE" id="PS00396">
    <property type="entry name" value="TOPO_IA_1"/>
    <property type="match status" value="1"/>
</dbReference>
<dbReference type="PRINTS" id="PR00417">
    <property type="entry name" value="PRTPISMRASEI"/>
</dbReference>
<keyword evidence="12" id="KW-0496">Mitochondrion</keyword>
<evidence type="ECO:0000256" key="5">
    <source>
        <dbReference type="ARBA" id="ARBA00022723"/>
    </source>
</evidence>
<dbReference type="GO" id="GO:0006265">
    <property type="term" value="P:DNA topological change"/>
    <property type="evidence" value="ECO:0007669"/>
    <property type="project" value="InterPro"/>
</dbReference>
<dbReference type="OrthoDB" id="430051at2759"/>
<keyword evidence="10 17" id="KW-0799">Topoisomerase</keyword>
<organism evidence="22 23">
    <name type="scientific">Coptotermes formosanus</name>
    <name type="common">Formosan subterranean termite</name>
    <dbReference type="NCBI Taxonomy" id="36987"/>
    <lineage>
        <taxon>Eukaryota</taxon>
        <taxon>Metazoa</taxon>
        <taxon>Ecdysozoa</taxon>
        <taxon>Arthropoda</taxon>
        <taxon>Hexapoda</taxon>
        <taxon>Insecta</taxon>
        <taxon>Pterygota</taxon>
        <taxon>Neoptera</taxon>
        <taxon>Polyneoptera</taxon>
        <taxon>Dictyoptera</taxon>
        <taxon>Blattodea</taxon>
        <taxon>Blattoidea</taxon>
        <taxon>Termitoidae</taxon>
        <taxon>Rhinotermitidae</taxon>
        <taxon>Coptotermes</taxon>
    </lineage>
</organism>
<comment type="function">
    <text evidence="17">Introduces a single-strand break via transesterification at a target site in duplex DNA. Releases the supercoiling and torsional tension of DNA introduced during the DNA replication and transcription by transiently cleaving and rejoining one strand of the DNA duplex. The scissile phosphodiester is attacked by the catalytic tyrosine of the enzyme, resulting in the formation of a DNA-(5'-phosphotyrosyl)-enzyme intermediate and the expulsion of a 3'-OH DNA strand.</text>
</comment>
<dbReference type="InterPro" id="IPR013826">
    <property type="entry name" value="Topo_IA_cen_sub3"/>
</dbReference>
<evidence type="ECO:0000256" key="6">
    <source>
        <dbReference type="ARBA" id="ARBA00022737"/>
    </source>
</evidence>
<dbReference type="SMART" id="SM00493">
    <property type="entry name" value="TOPRIM"/>
    <property type="match status" value="1"/>
</dbReference>
<dbReference type="GO" id="GO:0008270">
    <property type="term" value="F:zinc ion binding"/>
    <property type="evidence" value="ECO:0007669"/>
    <property type="project" value="UniProtKB-KW"/>
</dbReference>
<dbReference type="FunFam" id="1.10.290.10:FF:000001">
    <property type="entry name" value="DNA topoisomerase"/>
    <property type="match status" value="1"/>
</dbReference>
<reference evidence="23" key="1">
    <citation type="submission" date="2020-01" db="EMBL/GenBank/DDBJ databases">
        <title>Draft genome sequence of the Termite Coptotermes fromosanus.</title>
        <authorList>
            <person name="Itakura S."/>
            <person name="Yosikawa Y."/>
            <person name="Umezawa K."/>
        </authorList>
    </citation>
    <scope>NUCLEOTIDE SEQUENCE [LARGE SCALE GENOMIC DNA]</scope>
</reference>
<evidence type="ECO:0000256" key="9">
    <source>
        <dbReference type="ARBA" id="ARBA00022842"/>
    </source>
</evidence>
<dbReference type="InterPro" id="IPR003602">
    <property type="entry name" value="Topo_IA_DNA-bd_dom"/>
</dbReference>
<dbReference type="PROSITE" id="PS52039">
    <property type="entry name" value="TOPO_IA_2"/>
    <property type="match status" value="1"/>
</dbReference>
<evidence type="ECO:0000256" key="12">
    <source>
        <dbReference type="ARBA" id="ARBA00023128"/>
    </source>
</evidence>
<feature type="region of interest" description="Disordered" evidence="18">
    <location>
        <begin position="816"/>
        <end position="843"/>
    </location>
</feature>
<evidence type="ECO:0000256" key="16">
    <source>
        <dbReference type="PROSITE-ProRule" id="PRU01343"/>
    </source>
</evidence>
<evidence type="ECO:0000256" key="4">
    <source>
        <dbReference type="ARBA" id="ARBA00009446"/>
    </source>
</evidence>
<dbReference type="InterPro" id="IPR013824">
    <property type="entry name" value="Topo_IA_cen_sub1"/>
</dbReference>
<evidence type="ECO:0000256" key="14">
    <source>
        <dbReference type="ARBA" id="ARBA00056363"/>
    </source>
</evidence>
<evidence type="ECO:0000256" key="8">
    <source>
        <dbReference type="ARBA" id="ARBA00022833"/>
    </source>
</evidence>
<dbReference type="Gene3D" id="3.40.50.140">
    <property type="match status" value="1"/>
</dbReference>
<dbReference type="GO" id="GO:0003917">
    <property type="term" value="F:DNA topoisomerase type I (single strand cut, ATP-independent) activity"/>
    <property type="evidence" value="ECO:0007669"/>
    <property type="project" value="UniProtKB-EC"/>
</dbReference>
<dbReference type="InterPro" id="IPR013825">
    <property type="entry name" value="Topo_IA_cen_sub2"/>
</dbReference>
<dbReference type="SMART" id="SM00436">
    <property type="entry name" value="TOP1Bc"/>
    <property type="match status" value="1"/>
</dbReference>
<evidence type="ECO:0000259" key="21">
    <source>
        <dbReference type="PROSITE" id="PS52039"/>
    </source>
</evidence>
<dbReference type="PANTHER" id="PTHR11390:SF21">
    <property type="entry name" value="DNA TOPOISOMERASE 3-ALPHA"/>
    <property type="match status" value="1"/>
</dbReference>
<keyword evidence="9" id="KW-0460">Magnesium</keyword>
<dbReference type="Gene3D" id="1.10.460.10">
    <property type="entry name" value="Topoisomerase I, domain 2"/>
    <property type="match status" value="1"/>
</dbReference>
<dbReference type="FunFam" id="1.10.460.10:FF:000020">
    <property type="entry name" value="DNA topoisomerase 3-alpha"/>
    <property type="match status" value="1"/>
</dbReference>